<feature type="transmembrane region" description="Helical" evidence="1">
    <location>
        <begin position="37"/>
        <end position="54"/>
    </location>
</feature>
<keyword evidence="3" id="KW-1185">Reference proteome</keyword>
<evidence type="ECO:0000313" key="2">
    <source>
        <dbReference type="EMBL" id="KZT42213.1"/>
    </source>
</evidence>
<name>A0A166H0K3_9AGAM</name>
<dbReference type="EMBL" id="KV428015">
    <property type="protein sequence ID" value="KZT42213.1"/>
    <property type="molecule type" value="Genomic_DNA"/>
</dbReference>
<keyword evidence="1" id="KW-1133">Transmembrane helix</keyword>
<evidence type="ECO:0000256" key="1">
    <source>
        <dbReference type="SAM" id="Phobius"/>
    </source>
</evidence>
<evidence type="ECO:0000313" key="3">
    <source>
        <dbReference type="Proteomes" id="UP000076798"/>
    </source>
</evidence>
<keyword evidence="1" id="KW-0812">Transmembrane</keyword>
<gene>
    <name evidence="2" type="ORF">SISSUDRAFT_113382</name>
</gene>
<protein>
    <submittedName>
        <fullName evidence="2">Uncharacterized protein</fullName>
    </submittedName>
</protein>
<dbReference type="AlphaFoldDB" id="A0A166H0K3"/>
<accession>A0A166H0K3</accession>
<organism evidence="2 3">
    <name type="scientific">Sistotremastrum suecicum HHB10207 ss-3</name>
    <dbReference type="NCBI Taxonomy" id="1314776"/>
    <lineage>
        <taxon>Eukaryota</taxon>
        <taxon>Fungi</taxon>
        <taxon>Dikarya</taxon>
        <taxon>Basidiomycota</taxon>
        <taxon>Agaricomycotina</taxon>
        <taxon>Agaricomycetes</taxon>
        <taxon>Sistotremastrales</taxon>
        <taxon>Sistotremastraceae</taxon>
        <taxon>Sistotremastrum</taxon>
    </lineage>
</organism>
<proteinExistence type="predicted"/>
<dbReference type="Proteomes" id="UP000076798">
    <property type="component" value="Unassembled WGS sequence"/>
</dbReference>
<keyword evidence="1" id="KW-0472">Membrane</keyword>
<sequence length="91" mass="10782">MTSIVTSLLLHSRINRFIRPAARFRIPHFTMLSTRTLLVDFYSLTILYILFFPLDRFLRQPSYTLQVERQLLNSVPSSKQRCSFSQLQTRS</sequence>
<reference evidence="2 3" key="1">
    <citation type="journal article" date="2016" name="Mol. Biol. Evol.">
        <title>Comparative Genomics of Early-Diverging Mushroom-Forming Fungi Provides Insights into the Origins of Lignocellulose Decay Capabilities.</title>
        <authorList>
            <person name="Nagy L.G."/>
            <person name="Riley R."/>
            <person name="Tritt A."/>
            <person name="Adam C."/>
            <person name="Daum C."/>
            <person name="Floudas D."/>
            <person name="Sun H."/>
            <person name="Yadav J.S."/>
            <person name="Pangilinan J."/>
            <person name="Larsson K.H."/>
            <person name="Matsuura K."/>
            <person name="Barry K."/>
            <person name="Labutti K."/>
            <person name="Kuo R."/>
            <person name="Ohm R.A."/>
            <person name="Bhattacharya S.S."/>
            <person name="Shirouzu T."/>
            <person name="Yoshinaga Y."/>
            <person name="Martin F.M."/>
            <person name="Grigoriev I.V."/>
            <person name="Hibbett D.S."/>
        </authorList>
    </citation>
    <scope>NUCLEOTIDE SEQUENCE [LARGE SCALE GENOMIC DNA]</scope>
    <source>
        <strain evidence="2 3">HHB10207 ss-3</strain>
    </source>
</reference>